<evidence type="ECO:0000256" key="4">
    <source>
        <dbReference type="ARBA" id="ARBA00012513"/>
    </source>
</evidence>
<evidence type="ECO:0000256" key="5">
    <source>
        <dbReference type="ARBA" id="ARBA00022490"/>
    </source>
</evidence>
<sequence>MVGQLGHGDMACYSNPKKVEALQGIPIKMASCGEEFTACVTESGKLFTFGSDYYGCMGCEQEEGEEVLVPLEVSFFNDKPVDMVSCERLTS</sequence>
<feature type="repeat" description="RCC1" evidence="13">
    <location>
        <begin position="1"/>
        <end position="43"/>
    </location>
</feature>
<dbReference type="GO" id="GO:0005524">
    <property type="term" value="F:ATP binding"/>
    <property type="evidence" value="ECO:0007669"/>
    <property type="project" value="UniProtKB-KW"/>
</dbReference>
<keyword evidence="12" id="KW-0460">Magnesium</keyword>
<keyword evidence="7" id="KW-0597">Phosphoprotein</keyword>
<evidence type="ECO:0000256" key="13">
    <source>
        <dbReference type="PROSITE-ProRule" id="PRU00235"/>
    </source>
</evidence>
<comment type="subcellular location">
    <subcellularLocation>
        <location evidence="2">Cytoplasm</location>
    </subcellularLocation>
</comment>
<dbReference type="AlphaFoldDB" id="A0A2G8L9Z5"/>
<dbReference type="Proteomes" id="UP000230750">
    <property type="component" value="Unassembled WGS sequence"/>
</dbReference>
<keyword evidence="5" id="KW-0963">Cytoplasm</keyword>
<dbReference type="EMBL" id="MRZV01000154">
    <property type="protein sequence ID" value="PIK57088.1"/>
    <property type="molecule type" value="Genomic_DNA"/>
</dbReference>
<organism evidence="14 15">
    <name type="scientific">Stichopus japonicus</name>
    <name type="common">Sea cucumber</name>
    <dbReference type="NCBI Taxonomy" id="307972"/>
    <lineage>
        <taxon>Eukaryota</taxon>
        <taxon>Metazoa</taxon>
        <taxon>Echinodermata</taxon>
        <taxon>Eleutherozoa</taxon>
        <taxon>Echinozoa</taxon>
        <taxon>Holothuroidea</taxon>
        <taxon>Aspidochirotacea</taxon>
        <taxon>Aspidochirotida</taxon>
        <taxon>Stichopodidae</taxon>
        <taxon>Apostichopus</taxon>
    </lineage>
</organism>
<keyword evidence="15" id="KW-1185">Reference proteome</keyword>
<keyword evidence="6" id="KW-0723">Serine/threonine-protein kinase</keyword>
<evidence type="ECO:0000313" key="15">
    <source>
        <dbReference type="Proteomes" id="UP000230750"/>
    </source>
</evidence>
<evidence type="ECO:0000256" key="6">
    <source>
        <dbReference type="ARBA" id="ARBA00022527"/>
    </source>
</evidence>
<evidence type="ECO:0000256" key="12">
    <source>
        <dbReference type="ARBA" id="ARBA00022842"/>
    </source>
</evidence>
<dbReference type="GO" id="GO:0046872">
    <property type="term" value="F:metal ion binding"/>
    <property type="evidence" value="ECO:0007669"/>
    <property type="project" value="UniProtKB-KW"/>
</dbReference>
<keyword evidence="11" id="KW-0067">ATP-binding</keyword>
<dbReference type="SUPFAM" id="SSF50985">
    <property type="entry name" value="RCC1/BLIP-II"/>
    <property type="match status" value="1"/>
</dbReference>
<evidence type="ECO:0000256" key="1">
    <source>
        <dbReference type="ARBA" id="ARBA00001946"/>
    </source>
</evidence>
<dbReference type="Gene3D" id="2.130.10.30">
    <property type="entry name" value="Regulator of chromosome condensation 1/beta-lactamase-inhibitor protein II"/>
    <property type="match status" value="1"/>
</dbReference>
<dbReference type="PANTHER" id="PTHR44535">
    <property type="entry name" value="PROTEIN CBG16200"/>
    <property type="match status" value="1"/>
</dbReference>
<evidence type="ECO:0000256" key="9">
    <source>
        <dbReference type="ARBA" id="ARBA00022741"/>
    </source>
</evidence>
<evidence type="ECO:0000256" key="8">
    <source>
        <dbReference type="ARBA" id="ARBA00022723"/>
    </source>
</evidence>
<comment type="cofactor">
    <cofactor evidence="1">
        <name>Mg(2+)</name>
        <dbReference type="ChEBI" id="CHEBI:18420"/>
    </cofactor>
</comment>
<evidence type="ECO:0000256" key="11">
    <source>
        <dbReference type="ARBA" id="ARBA00022840"/>
    </source>
</evidence>
<evidence type="ECO:0000256" key="3">
    <source>
        <dbReference type="ARBA" id="ARBA00010886"/>
    </source>
</evidence>
<reference evidence="14 15" key="1">
    <citation type="journal article" date="2017" name="PLoS Biol.">
        <title>The sea cucumber genome provides insights into morphological evolution and visceral regeneration.</title>
        <authorList>
            <person name="Zhang X."/>
            <person name="Sun L."/>
            <person name="Yuan J."/>
            <person name="Sun Y."/>
            <person name="Gao Y."/>
            <person name="Zhang L."/>
            <person name="Li S."/>
            <person name="Dai H."/>
            <person name="Hamel J.F."/>
            <person name="Liu C."/>
            <person name="Yu Y."/>
            <person name="Liu S."/>
            <person name="Lin W."/>
            <person name="Guo K."/>
            <person name="Jin S."/>
            <person name="Xu P."/>
            <person name="Storey K.B."/>
            <person name="Huan P."/>
            <person name="Zhang T."/>
            <person name="Zhou Y."/>
            <person name="Zhang J."/>
            <person name="Lin C."/>
            <person name="Li X."/>
            <person name="Xing L."/>
            <person name="Huo D."/>
            <person name="Sun M."/>
            <person name="Wang L."/>
            <person name="Mercier A."/>
            <person name="Li F."/>
            <person name="Yang H."/>
            <person name="Xiang J."/>
        </authorList>
    </citation>
    <scope>NUCLEOTIDE SEQUENCE [LARGE SCALE GENOMIC DNA]</scope>
    <source>
        <strain evidence="14">Shaxun</strain>
        <tissue evidence="14">Muscle</tissue>
    </source>
</reference>
<dbReference type="OrthoDB" id="5370059at2759"/>
<gene>
    <name evidence="14" type="ORF">BSL78_06028</name>
</gene>
<dbReference type="EC" id="2.7.11.1" evidence="4"/>
<dbReference type="STRING" id="307972.A0A2G8L9Z5"/>
<keyword evidence="10" id="KW-0808">Transferase</keyword>
<proteinExistence type="inferred from homology"/>
<keyword evidence="9" id="KW-0547">Nucleotide-binding</keyword>
<evidence type="ECO:0000256" key="7">
    <source>
        <dbReference type="ARBA" id="ARBA00022553"/>
    </source>
</evidence>
<dbReference type="InterPro" id="IPR000408">
    <property type="entry name" value="Reg_chr_condens"/>
</dbReference>
<name>A0A2G8L9Z5_STIJA</name>
<evidence type="ECO:0000313" key="14">
    <source>
        <dbReference type="EMBL" id="PIK57088.1"/>
    </source>
</evidence>
<dbReference type="InterPro" id="IPR051997">
    <property type="entry name" value="STK_NEK"/>
</dbReference>
<keyword evidence="10" id="KW-0418">Kinase</keyword>
<dbReference type="PROSITE" id="PS50012">
    <property type="entry name" value="RCC1_3"/>
    <property type="match status" value="2"/>
</dbReference>
<comment type="caution">
    <text evidence="14">The sequence shown here is derived from an EMBL/GenBank/DDBJ whole genome shotgun (WGS) entry which is preliminary data.</text>
</comment>
<dbReference type="Pfam" id="PF00415">
    <property type="entry name" value="RCC1"/>
    <property type="match status" value="2"/>
</dbReference>
<dbReference type="PANTHER" id="PTHR44535:SF1">
    <property type="entry name" value="SERINE_THREONINE-PROTEIN KINASE NEK9"/>
    <property type="match status" value="1"/>
</dbReference>
<evidence type="ECO:0000256" key="2">
    <source>
        <dbReference type="ARBA" id="ARBA00004496"/>
    </source>
</evidence>
<dbReference type="InterPro" id="IPR009091">
    <property type="entry name" value="RCC1/BLIP-II"/>
</dbReference>
<keyword evidence="8" id="KW-0479">Metal-binding</keyword>
<accession>A0A2G8L9Z5</accession>
<evidence type="ECO:0000256" key="10">
    <source>
        <dbReference type="ARBA" id="ARBA00022777"/>
    </source>
</evidence>
<dbReference type="GO" id="GO:0004674">
    <property type="term" value="F:protein serine/threonine kinase activity"/>
    <property type="evidence" value="ECO:0007669"/>
    <property type="project" value="UniProtKB-KW"/>
</dbReference>
<protein>
    <recommendedName>
        <fullName evidence="4">non-specific serine/threonine protein kinase</fullName>
        <ecNumber evidence="4">2.7.11.1</ecNumber>
    </recommendedName>
</protein>
<comment type="similarity">
    <text evidence="3">Belongs to the protein kinase superfamily. NEK Ser/Thr protein kinase family. NIMA subfamily.</text>
</comment>
<feature type="repeat" description="RCC1" evidence="13">
    <location>
        <begin position="44"/>
        <end position="91"/>
    </location>
</feature>
<dbReference type="GO" id="GO:0005737">
    <property type="term" value="C:cytoplasm"/>
    <property type="evidence" value="ECO:0007669"/>
    <property type="project" value="UniProtKB-SubCell"/>
</dbReference>